<evidence type="ECO:0000313" key="13">
    <source>
        <dbReference type="Proteomes" id="UP000014136"/>
    </source>
</evidence>
<name>S0NUL2_9ENTE</name>
<keyword evidence="5 10" id="KW-0479">Metal-binding</keyword>
<keyword evidence="6 10" id="KW-0274">FAD</keyword>
<proteinExistence type="inferred from homology"/>
<keyword evidence="13" id="KW-1185">Reference proteome</keyword>
<comment type="cofactor">
    <cofactor evidence="11">
        <name>Mg(2+)</name>
        <dbReference type="ChEBI" id="CHEBI:18420"/>
    </cofactor>
    <cofactor evidence="11">
        <name>Mn(2+)</name>
        <dbReference type="ChEBI" id="CHEBI:29035"/>
    </cofactor>
    <text evidence="11">Magnesium. Can also use manganese.</text>
</comment>
<protein>
    <recommendedName>
        <fullName evidence="2 10">FAD:protein FMN transferase</fullName>
        <ecNumber evidence="1 10">2.7.1.180</ecNumber>
    </recommendedName>
    <alternativeName>
        <fullName evidence="8 10">Flavin transferase</fullName>
    </alternativeName>
</protein>
<dbReference type="Proteomes" id="UP000014136">
    <property type="component" value="Unassembled WGS sequence"/>
</dbReference>
<dbReference type="Pfam" id="PF02424">
    <property type="entry name" value="ApbE"/>
    <property type="match status" value="1"/>
</dbReference>
<dbReference type="InterPro" id="IPR024932">
    <property type="entry name" value="ApbE"/>
</dbReference>
<evidence type="ECO:0000256" key="9">
    <source>
        <dbReference type="ARBA" id="ARBA00048540"/>
    </source>
</evidence>
<keyword evidence="7 10" id="KW-0460">Magnesium</keyword>
<evidence type="ECO:0000256" key="1">
    <source>
        <dbReference type="ARBA" id="ARBA00011955"/>
    </source>
</evidence>
<evidence type="ECO:0000256" key="10">
    <source>
        <dbReference type="PIRNR" id="PIRNR006268"/>
    </source>
</evidence>
<evidence type="ECO:0000313" key="12">
    <source>
        <dbReference type="EMBL" id="EOT28221.1"/>
    </source>
</evidence>
<gene>
    <name evidence="12" type="ORF">OMQ_01735</name>
</gene>
<reference evidence="12 13" key="1">
    <citation type="submission" date="2013-03" db="EMBL/GenBank/DDBJ databases">
        <title>The Genome Sequence of Enterococcus saccharolyticus ATCC_43076 (Illumina only assembly).</title>
        <authorList>
            <consortium name="The Broad Institute Genomics Platform"/>
            <consortium name="The Broad Institute Genome Sequencing Center for Infectious Disease"/>
            <person name="Earl A."/>
            <person name="Russ C."/>
            <person name="Gilmore M."/>
            <person name="Surin D."/>
            <person name="Walker B."/>
            <person name="Young S."/>
            <person name="Zeng Q."/>
            <person name="Gargeya S."/>
            <person name="Fitzgerald M."/>
            <person name="Haas B."/>
            <person name="Abouelleil A."/>
            <person name="Allen A.W."/>
            <person name="Alvarado L."/>
            <person name="Arachchi H.M."/>
            <person name="Berlin A.M."/>
            <person name="Chapman S.B."/>
            <person name="Gainer-Dewar J."/>
            <person name="Goldberg J."/>
            <person name="Griggs A."/>
            <person name="Gujja S."/>
            <person name="Hansen M."/>
            <person name="Howarth C."/>
            <person name="Imamovic A."/>
            <person name="Ireland A."/>
            <person name="Larimer J."/>
            <person name="McCowan C."/>
            <person name="Murphy C."/>
            <person name="Pearson M."/>
            <person name="Poon T.W."/>
            <person name="Priest M."/>
            <person name="Roberts A."/>
            <person name="Saif S."/>
            <person name="Shea T."/>
            <person name="Sisk P."/>
            <person name="Sykes S."/>
            <person name="Wortman J."/>
            <person name="Nusbaum C."/>
            <person name="Birren B."/>
        </authorList>
    </citation>
    <scope>NUCLEOTIDE SEQUENCE [LARGE SCALE GENOMIC DNA]</scope>
    <source>
        <strain evidence="12 13">ATCC 43076</strain>
    </source>
</reference>
<feature type="binding site" evidence="11">
    <location>
        <position position="146"/>
    </location>
    <ligand>
        <name>Mg(2+)</name>
        <dbReference type="ChEBI" id="CHEBI:18420"/>
    </ligand>
</feature>
<dbReference type="OrthoDB" id="9778595at2"/>
<dbReference type="GO" id="GO:0046872">
    <property type="term" value="F:metal ion binding"/>
    <property type="evidence" value="ECO:0007669"/>
    <property type="project" value="UniProtKB-UniRule"/>
</dbReference>
<accession>S0NUL2</accession>
<dbReference type="PATRIC" id="fig|1139996.3.peg.1722"/>
<dbReference type="PANTHER" id="PTHR30040:SF2">
    <property type="entry name" value="FAD:PROTEIN FMN TRANSFERASE"/>
    <property type="match status" value="1"/>
</dbReference>
<dbReference type="Gene3D" id="3.10.520.10">
    <property type="entry name" value="ApbE-like domains"/>
    <property type="match status" value="1"/>
</dbReference>
<keyword evidence="4 10" id="KW-0808">Transferase</keyword>
<dbReference type="SUPFAM" id="SSF143631">
    <property type="entry name" value="ApbE-like"/>
    <property type="match status" value="1"/>
</dbReference>
<evidence type="ECO:0000256" key="11">
    <source>
        <dbReference type="PIRSR" id="PIRSR006268-2"/>
    </source>
</evidence>
<organism evidence="12 13">
    <name type="scientific">Enterococcus saccharolyticus subsp. saccharolyticus ATCC 43076</name>
    <dbReference type="NCBI Taxonomy" id="1139996"/>
    <lineage>
        <taxon>Bacteria</taxon>
        <taxon>Bacillati</taxon>
        <taxon>Bacillota</taxon>
        <taxon>Bacilli</taxon>
        <taxon>Lactobacillales</taxon>
        <taxon>Enterococcaceae</taxon>
        <taxon>Enterococcus</taxon>
    </lineage>
</organism>
<dbReference type="EMBL" id="AHYT01000008">
    <property type="protein sequence ID" value="EOT28221.1"/>
    <property type="molecule type" value="Genomic_DNA"/>
</dbReference>
<dbReference type="HOGENOM" id="CLU_044403_1_0_9"/>
<evidence type="ECO:0000256" key="2">
    <source>
        <dbReference type="ARBA" id="ARBA00016337"/>
    </source>
</evidence>
<comment type="similarity">
    <text evidence="10">Belongs to the ApbE family.</text>
</comment>
<dbReference type="RefSeq" id="WP_016175522.1">
    <property type="nucleotide sequence ID" value="NZ_KE136389.1"/>
</dbReference>
<dbReference type="STRING" id="41997.RV16_GL000656"/>
<dbReference type="eggNOG" id="COG1477">
    <property type="taxonomic scope" value="Bacteria"/>
</dbReference>
<evidence type="ECO:0000256" key="4">
    <source>
        <dbReference type="ARBA" id="ARBA00022679"/>
    </source>
</evidence>
<dbReference type="PIRSF" id="PIRSF006268">
    <property type="entry name" value="ApbE"/>
    <property type="match status" value="1"/>
</dbReference>
<evidence type="ECO:0000256" key="7">
    <source>
        <dbReference type="ARBA" id="ARBA00022842"/>
    </source>
</evidence>
<feature type="binding site" evidence="11">
    <location>
        <position position="266"/>
    </location>
    <ligand>
        <name>Mg(2+)</name>
        <dbReference type="ChEBI" id="CHEBI:18420"/>
    </ligand>
</feature>
<dbReference type="InterPro" id="IPR003374">
    <property type="entry name" value="ApbE-like_sf"/>
</dbReference>
<evidence type="ECO:0000256" key="3">
    <source>
        <dbReference type="ARBA" id="ARBA00022630"/>
    </source>
</evidence>
<keyword evidence="3 10" id="KW-0285">Flavoprotein</keyword>
<dbReference type="PANTHER" id="PTHR30040">
    <property type="entry name" value="THIAMINE BIOSYNTHESIS LIPOPROTEIN APBE"/>
    <property type="match status" value="1"/>
</dbReference>
<dbReference type="GO" id="GO:0016740">
    <property type="term" value="F:transferase activity"/>
    <property type="evidence" value="ECO:0007669"/>
    <property type="project" value="UniProtKB-UniRule"/>
</dbReference>
<evidence type="ECO:0000256" key="6">
    <source>
        <dbReference type="ARBA" id="ARBA00022827"/>
    </source>
</evidence>
<sequence length="307" mass="34095">MQETKTIRLMGTIIQLTITHPRPRPLLAEAERRLKSYEARFSANDATSELSFVNKCAGVKPVSVHSQLFDLIQIGTKHSCAANSRLNIAIGPLVQNWRIGFADARVPTDSDIQRLLQQTNPQKIQLDTQKQTVYLAEKGMSIDLGALAKGYFTDLLVTYFKENGVQSGMVNLGGNLMVFGPCPSRELGYWKIGIQQPGASRNQYALTIKVNDCSVVTSGIYERHLEHNGKSYHHILDPQTGYPAETDVTSITIVAKDSLDGEIWTTRLFGKTSSEIVAELNQLPAIDGIVMTQKQHILYSNGMKKYL</sequence>
<evidence type="ECO:0000256" key="8">
    <source>
        <dbReference type="ARBA" id="ARBA00031306"/>
    </source>
</evidence>
<evidence type="ECO:0000256" key="5">
    <source>
        <dbReference type="ARBA" id="ARBA00022723"/>
    </source>
</evidence>
<dbReference type="AlphaFoldDB" id="S0NUL2"/>
<comment type="caution">
    <text evidence="12">The sequence shown here is derived from an EMBL/GenBank/DDBJ whole genome shotgun (WGS) entry which is preliminary data.</text>
</comment>
<comment type="catalytic activity">
    <reaction evidence="9 10">
        <text>L-threonyl-[protein] + FAD = FMN-L-threonyl-[protein] + AMP + H(+)</text>
        <dbReference type="Rhea" id="RHEA:36847"/>
        <dbReference type="Rhea" id="RHEA-COMP:11060"/>
        <dbReference type="Rhea" id="RHEA-COMP:11061"/>
        <dbReference type="ChEBI" id="CHEBI:15378"/>
        <dbReference type="ChEBI" id="CHEBI:30013"/>
        <dbReference type="ChEBI" id="CHEBI:57692"/>
        <dbReference type="ChEBI" id="CHEBI:74257"/>
        <dbReference type="ChEBI" id="CHEBI:456215"/>
        <dbReference type="EC" id="2.7.1.180"/>
    </reaction>
</comment>
<dbReference type="EC" id="2.7.1.180" evidence="1 10"/>